<sequence length="164" mass="18493">MTGRVPAFLSGSATLEDEAYRATIWVQMTATALQFFQAQRHGGYRIEKVANRNRKYAEAHARYMREQFWLVRMTRPGTVQLGPDQGFKAFERILRMSQRMFSRILVAVVSESDYLCKGLPPDVVGNMYISPLLKVICALRQLSYGIPAGLLDDLLDVAKCTAAL</sequence>
<protein>
    <submittedName>
        <fullName evidence="1">Uncharacterized protein</fullName>
    </submittedName>
</protein>
<name>A0A2V3J0I9_9FLOR</name>
<keyword evidence="2" id="KW-1185">Reference proteome</keyword>
<gene>
    <name evidence="1" type="ORF">BWQ96_03409</name>
</gene>
<dbReference type="PANTHER" id="PTHR47150">
    <property type="entry name" value="OS12G0169200 PROTEIN"/>
    <property type="match status" value="1"/>
</dbReference>
<comment type="caution">
    <text evidence="1">The sequence shown here is derived from an EMBL/GenBank/DDBJ whole genome shotgun (WGS) entry which is preliminary data.</text>
</comment>
<dbReference type="Proteomes" id="UP000247409">
    <property type="component" value="Unassembled WGS sequence"/>
</dbReference>
<dbReference type="EMBL" id="NBIV01000032">
    <property type="protein sequence ID" value="PXF46880.1"/>
    <property type="molecule type" value="Genomic_DNA"/>
</dbReference>
<organism evidence="1 2">
    <name type="scientific">Gracilariopsis chorda</name>
    <dbReference type="NCBI Taxonomy" id="448386"/>
    <lineage>
        <taxon>Eukaryota</taxon>
        <taxon>Rhodophyta</taxon>
        <taxon>Florideophyceae</taxon>
        <taxon>Rhodymeniophycidae</taxon>
        <taxon>Gracilariales</taxon>
        <taxon>Gracilariaceae</taxon>
        <taxon>Gracilariopsis</taxon>
    </lineage>
</organism>
<proteinExistence type="predicted"/>
<dbReference type="AlphaFoldDB" id="A0A2V3J0I9"/>
<accession>A0A2V3J0I9</accession>
<dbReference type="OrthoDB" id="124998at2759"/>
<dbReference type="PANTHER" id="PTHR47150:SF5">
    <property type="entry name" value="OS07G0546750 PROTEIN"/>
    <property type="match status" value="1"/>
</dbReference>
<reference evidence="1 2" key="1">
    <citation type="journal article" date="2018" name="Mol. Biol. Evol.">
        <title>Analysis of the draft genome of the red seaweed Gracilariopsis chorda provides insights into genome size evolution in Rhodophyta.</title>
        <authorList>
            <person name="Lee J."/>
            <person name="Yang E.C."/>
            <person name="Graf L."/>
            <person name="Yang J.H."/>
            <person name="Qiu H."/>
            <person name="Zel Zion U."/>
            <person name="Chan C.X."/>
            <person name="Stephens T.G."/>
            <person name="Weber A.P.M."/>
            <person name="Boo G.H."/>
            <person name="Boo S.M."/>
            <person name="Kim K.M."/>
            <person name="Shin Y."/>
            <person name="Jung M."/>
            <person name="Lee S.J."/>
            <person name="Yim H.S."/>
            <person name="Lee J.H."/>
            <person name="Bhattacharya D."/>
            <person name="Yoon H.S."/>
        </authorList>
    </citation>
    <scope>NUCLEOTIDE SEQUENCE [LARGE SCALE GENOMIC DNA]</scope>
    <source>
        <strain evidence="1 2">SKKU-2015</strain>
        <tissue evidence="1">Whole body</tissue>
    </source>
</reference>
<dbReference type="STRING" id="448386.A0A2V3J0I9"/>
<evidence type="ECO:0000313" key="1">
    <source>
        <dbReference type="EMBL" id="PXF46880.1"/>
    </source>
</evidence>
<evidence type="ECO:0000313" key="2">
    <source>
        <dbReference type="Proteomes" id="UP000247409"/>
    </source>
</evidence>